<dbReference type="PANTHER" id="PTHR42767">
    <property type="entry name" value="ENDO-BETA-1,6-GALACTANASE"/>
    <property type="match status" value="1"/>
</dbReference>
<keyword evidence="1" id="KW-0732">Signal</keyword>
<dbReference type="EMBL" id="JACJVO010000033">
    <property type="protein sequence ID" value="MBB6734463.1"/>
    <property type="molecule type" value="Genomic_DNA"/>
</dbReference>
<dbReference type="Gene3D" id="2.60.40.1080">
    <property type="match status" value="1"/>
</dbReference>
<dbReference type="InterPro" id="IPR054470">
    <property type="entry name" value="FIMAH_dom"/>
</dbReference>
<dbReference type="InterPro" id="IPR003343">
    <property type="entry name" value="Big_2"/>
</dbReference>
<evidence type="ECO:0000256" key="1">
    <source>
        <dbReference type="SAM" id="SignalP"/>
    </source>
</evidence>
<dbReference type="Gene3D" id="2.60.120.430">
    <property type="entry name" value="Galactose-binding lectin"/>
    <property type="match status" value="1"/>
</dbReference>
<dbReference type="RefSeq" id="WP_185132120.1">
    <property type="nucleotide sequence ID" value="NZ_JACJVO010000033.1"/>
</dbReference>
<dbReference type="InterPro" id="IPR008979">
    <property type="entry name" value="Galactose-bd-like_sf"/>
</dbReference>
<reference evidence="3 4" key="1">
    <citation type="submission" date="2020-08" db="EMBL/GenBank/DDBJ databases">
        <title>Cohnella phylogeny.</title>
        <authorList>
            <person name="Dunlap C."/>
        </authorList>
    </citation>
    <scope>NUCLEOTIDE SEQUENCE [LARGE SCALE GENOMIC DNA]</scope>
    <source>
        <strain evidence="3 4">CBP 2801</strain>
    </source>
</reference>
<dbReference type="InterPro" id="IPR010502">
    <property type="entry name" value="Carb-bd_dom_fam9"/>
</dbReference>
<dbReference type="Gene3D" id="3.20.20.80">
    <property type="entry name" value="Glycosidases"/>
    <property type="match status" value="1"/>
</dbReference>
<name>A0A7X0SV69_9BACL</name>
<dbReference type="Pfam" id="PF06452">
    <property type="entry name" value="CBM9_1"/>
    <property type="match status" value="2"/>
</dbReference>
<dbReference type="SUPFAM" id="SSF49785">
    <property type="entry name" value="Galactose-binding domain-like"/>
    <property type="match status" value="1"/>
</dbReference>
<feature type="signal peptide" evidence="1">
    <location>
        <begin position="1"/>
        <end position="36"/>
    </location>
</feature>
<evidence type="ECO:0000313" key="4">
    <source>
        <dbReference type="Proteomes" id="UP000564644"/>
    </source>
</evidence>
<sequence length="1796" mass="190112">MNIRSFRKAFRLTLSAVLLLPAIGISAVAPIRQASAATVDPTVYNVNVSSTDQQTVKGWGVFPSWNRADWNRNFIPATGAQDALFNDLGISMFRVMIPAVAGDENGNVYDDKMQEIYDLIQTGETRGKHDYIISVWSPPIGMKTIPTVNGWTGTEHVRLRADKEDAFTDYLVNSIQWLQNKGASVPKAISFQNEPLSTIISEWCYWGGDNGVQYQRVAKLLRSKLDAAGLTGVQILGPEGAAYYENEQLFGQGFSALTNDPVLNDAIGGIASHSYFAKGFDTTGVYQNYVNVLNQVPDKDRWQTEYSANVTGGISQIDMAINASQRLASDMAFIGNDYWFWWLGWAANRHPTDNGEVLLDGDGVTVTKSKAFNVLSKIFNNAPVGSKVRRITADAASGLTTDNSVWMDGVAFVNGDTTSALLVNPTDQAKTVKVNGLTGVSANVYQDTADIPVGQDMKLSAVRNIFGGTAADIVLPAKSVSVIVTSDTDTAPPLVAFDQTSSSNVNDADYAVRNSQFTVSGHLDEPGTLQINDQPVDVADDLSFSTTVTLKVGSNTITAAATDVAGNQGQSSVLNIRYDPTYLGLSVDQSSPIYVRQSAFTVSGHTNGSAAVDIKQEFNGEVVDDITQNVGGGGSGGHTAGELIQSLASNGWPTPGTSGAPLSGALGSVYMGLLGAGSGGFTVGAQGVWDNSTTFAPAEGSSSLRLKLGDPSTGGFARLNFDFLNSSWQGITQDLSSYRSMAALQFWVNASATDSSFAVAVESNNGTRVEARLPLANYLAASDYTNKWAKVTVPLSDFDAAVHYAPSTDRSAFNQTVSDPIDWSKINGFAFLSNATKFISPRVDDIKLVYVNDSSTETGPLTFSGDLNLQIGDNTVTVSAANDAGVQAAPAVIHAIYDPDAPILTVPDSGTATTTSYVLKGSVNEPATVTVNGAAVNLQSDNSFTAIVPVVKGINTIAVVATDPAGNSSSATVSVDCNPAEDGAVAPGVAAGNKTASPPVIDGDLSDTGWKVDNLVQKTIIGTPDNHVSFGTMWDDNSLYVAVRVLDANLANDSDQAYQDDSVEIYVDGNNERSATYGSDDHQITLGWHDSQLSVGGDVDGIQYAQQDIDGGYSVEMAIPWSGIGVPAPKAGSVIGFDVGNNDDDGLNNGSRESQLLWAGDNNNWQSTARFGALYLNDGKNVTAALEHAGSMTVDGALTESDWRLNGNVTKTITGSPNNAVSFGTLSDSQNLYVGVQVLDSVLKNDSDQAYQDDSVEIYLDSDNSQSTAYDGNDHQITLGWHDSQLSVGGDVAGIQYAQKDIDGGYTVEMAIPWSSLNVTPARDITLGFDVGINDDDGNNNGNRESQSMWNGTANNWQDTSGFGHLLVHNLSLPLPTVIVTEPEGLAELTDDAHDFSKLYAKSAHIAVQTTHPENFANDAASFIHSNDNPDPAEYVVYRSPAGDIYSFDMATGLYSTTPQFTFFGSADGENYTPITVNSKLTGGANGYSVWSNTATNLPSGIKYLKAVFPGKLNWNERLLNVSFKYFDEQTPPLASIALTADKTALQSGNTASLTVAGVLSDGSEADLSPAQIAFASDDEQTATVDSAGSVTAVQEGTARLTATVTLSGVTLSAGVDVIVDSTPPAFSLSANGNTLAQGGSFDDEWPLTFKAWDTLTGLTDAKLAIDGEDYAVDPQSADGATVDLVGQVGAHTATITAEDLAGNRLEIAFPFTVTTSIDSMKHLLARYAGDAKQVLTNELDQAHHQMDDGRPEQAAKHIQDFIKHLDNEALAGSIENAGKTVLINDGNALTALWTK</sequence>
<feature type="chain" id="PRO_5031081338" evidence="1">
    <location>
        <begin position="37"/>
        <end position="1796"/>
    </location>
</feature>
<accession>A0A7X0SV69</accession>
<dbReference type="InterPro" id="IPR013783">
    <property type="entry name" value="Ig-like_fold"/>
</dbReference>
<dbReference type="CDD" id="cd09619">
    <property type="entry name" value="CBM9_like_4"/>
    <property type="match status" value="1"/>
</dbReference>
<dbReference type="Proteomes" id="UP000564644">
    <property type="component" value="Unassembled WGS sequence"/>
</dbReference>
<proteinExistence type="predicted"/>
<protein>
    <submittedName>
        <fullName evidence="3">Ig-like domain-containing protein</fullName>
    </submittedName>
</protein>
<dbReference type="InterPro" id="IPR039743">
    <property type="entry name" value="6GAL/EXGAL"/>
</dbReference>
<dbReference type="SUPFAM" id="SSF49344">
    <property type="entry name" value="CBD9-like"/>
    <property type="match status" value="2"/>
</dbReference>
<evidence type="ECO:0000259" key="2">
    <source>
        <dbReference type="SMART" id="SM00635"/>
    </source>
</evidence>
<dbReference type="Gene3D" id="2.60.40.10">
    <property type="entry name" value="Immunoglobulins"/>
    <property type="match status" value="2"/>
</dbReference>
<dbReference type="GO" id="GO:0016052">
    <property type="term" value="P:carbohydrate catabolic process"/>
    <property type="evidence" value="ECO:0007669"/>
    <property type="project" value="InterPro"/>
</dbReference>
<keyword evidence="4" id="KW-1185">Reference proteome</keyword>
<dbReference type="SUPFAM" id="SSF51445">
    <property type="entry name" value="(Trans)glycosidases"/>
    <property type="match status" value="1"/>
</dbReference>
<dbReference type="SMART" id="SM00635">
    <property type="entry name" value="BID_2"/>
    <property type="match status" value="1"/>
</dbReference>
<evidence type="ECO:0000313" key="3">
    <source>
        <dbReference type="EMBL" id="MBB6734463.1"/>
    </source>
</evidence>
<dbReference type="GO" id="GO:0004553">
    <property type="term" value="F:hydrolase activity, hydrolyzing O-glycosyl compounds"/>
    <property type="evidence" value="ECO:0007669"/>
    <property type="project" value="InterPro"/>
</dbReference>
<dbReference type="Pfam" id="PF02368">
    <property type="entry name" value="Big_2"/>
    <property type="match status" value="1"/>
</dbReference>
<organism evidence="3 4">
    <name type="scientific">Cohnella zeiphila</name>
    <dbReference type="NCBI Taxonomy" id="2761120"/>
    <lineage>
        <taxon>Bacteria</taxon>
        <taxon>Bacillati</taxon>
        <taxon>Bacillota</taxon>
        <taxon>Bacilli</taxon>
        <taxon>Bacillales</taxon>
        <taxon>Paenibacillaceae</taxon>
        <taxon>Cohnella</taxon>
    </lineage>
</organism>
<dbReference type="InterPro" id="IPR008964">
    <property type="entry name" value="Invasin/intimin_cell_adhesion"/>
</dbReference>
<dbReference type="Gene3D" id="2.60.40.1190">
    <property type="match status" value="2"/>
</dbReference>
<dbReference type="SUPFAM" id="SSF49373">
    <property type="entry name" value="Invasin/intimin cell-adhesion fragments"/>
    <property type="match status" value="1"/>
</dbReference>
<gene>
    <name evidence="3" type="ORF">H7C18_26400</name>
</gene>
<feature type="domain" description="BIG2" evidence="2">
    <location>
        <begin position="1533"/>
        <end position="1617"/>
    </location>
</feature>
<dbReference type="GO" id="GO:0030246">
    <property type="term" value="F:carbohydrate binding"/>
    <property type="evidence" value="ECO:0007669"/>
    <property type="project" value="InterPro"/>
</dbReference>
<dbReference type="Pfam" id="PF09136">
    <property type="entry name" value="Glucodextran_B"/>
    <property type="match status" value="1"/>
</dbReference>
<dbReference type="InterPro" id="IPR017853">
    <property type="entry name" value="GH"/>
</dbReference>
<dbReference type="PANTHER" id="PTHR42767:SF1">
    <property type="entry name" value="ENDO-BETA-1,6-GALACTANASE-LIKE DOMAIN-CONTAINING PROTEIN"/>
    <property type="match status" value="1"/>
</dbReference>
<comment type="caution">
    <text evidence="3">The sequence shown here is derived from an EMBL/GenBank/DDBJ whole genome shotgun (WGS) entry which is preliminary data.</text>
</comment>
<dbReference type="Pfam" id="PF22888">
    <property type="entry name" value="FIMAH"/>
    <property type="match status" value="1"/>
</dbReference>